<name>A0A1M6QXL1_SELRU</name>
<evidence type="ECO:0000313" key="2">
    <source>
        <dbReference type="Proteomes" id="UP000184263"/>
    </source>
</evidence>
<accession>A0A1M6QXL1</accession>
<sequence>MARKVKFALEMADGTKVRSNLEELREHFDMESIARYYHSGKLLEWLEDRYYDDEAAKIEELDKDAPNLNAQLCAIIGVDASKYDALDLEAVERLNEKKTFLRQKTSDSTIIDNAMITALNQEDLADLLDLESPVIYLCGEKFNIPIRVEHKKYIGLLGTPKIEIRATSDADLKAKDIIFENVLLPWKKTQTDTKTKPLTTETPDSTCSNEVATCSVDQLFALYKSVAISRYNNNSIPVWEFIDRWGNFSRKVKSISNQQKSLALMSMCRNKYKEDDIVKAFLAEDFSSGCIFTADSVCLYDKKSLTIHNAHNDTSYIIPYNEITMTSATPITPDDIKKDSIKLALAGDIEINNLKIVLKNNIEVITPTKDSNTIYIWYLADIFANYLNLTKNISPTPSHAVPSKKTSPSIHQESVLQENQIIDEKFEMLTELYHNVLGTIKYGGNEYPLDRWMFVNDTNTACSSRDLYINTKSDITELQKKLCLKIICNNKYTDSEIIHAHMNSTGSYGWMLTKDSFCVGGGNLEKIMIKYADIEETDFENYSGKMDITTYNDKYNLDWCGYPIVRSLGNEICEFLKGAASITSDN</sequence>
<proteinExistence type="predicted"/>
<protein>
    <submittedName>
        <fullName evidence="1">Uncharacterized protein</fullName>
    </submittedName>
</protein>
<gene>
    <name evidence="1" type="ORF">SAMN05216582_10136</name>
</gene>
<evidence type="ECO:0000313" key="1">
    <source>
        <dbReference type="EMBL" id="SHK24880.1"/>
    </source>
</evidence>
<dbReference type="Proteomes" id="UP000184263">
    <property type="component" value="Unassembled WGS sequence"/>
</dbReference>
<dbReference type="EMBL" id="FRBC01000001">
    <property type="protein sequence ID" value="SHK24880.1"/>
    <property type="molecule type" value="Genomic_DNA"/>
</dbReference>
<dbReference type="RefSeq" id="WP_073087824.1">
    <property type="nucleotide sequence ID" value="NZ_FRBC01000001.1"/>
</dbReference>
<reference evidence="1 2" key="1">
    <citation type="submission" date="2016-11" db="EMBL/GenBank/DDBJ databases">
        <authorList>
            <person name="Jaros S."/>
            <person name="Januszkiewicz K."/>
            <person name="Wedrychowicz H."/>
        </authorList>
    </citation>
    <scope>NUCLEOTIDE SEQUENCE [LARGE SCALE GENOMIC DNA]</scope>
    <source>
        <strain evidence="1 2">HD4</strain>
    </source>
</reference>
<dbReference type="AlphaFoldDB" id="A0A1M6QXL1"/>
<dbReference type="OrthoDB" id="7056571at2"/>
<organism evidence="1 2">
    <name type="scientific">Selenomonas ruminantium</name>
    <dbReference type="NCBI Taxonomy" id="971"/>
    <lineage>
        <taxon>Bacteria</taxon>
        <taxon>Bacillati</taxon>
        <taxon>Bacillota</taxon>
        <taxon>Negativicutes</taxon>
        <taxon>Selenomonadales</taxon>
        <taxon>Selenomonadaceae</taxon>
        <taxon>Selenomonas</taxon>
    </lineage>
</organism>